<dbReference type="Gene3D" id="1.25.40.10">
    <property type="entry name" value="Tetratricopeptide repeat domain"/>
    <property type="match status" value="1"/>
</dbReference>
<name>A0ABD1Y4P1_9MARC</name>
<dbReference type="SUPFAM" id="SSF82199">
    <property type="entry name" value="SET domain"/>
    <property type="match status" value="1"/>
</dbReference>
<dbReference type="InterPro" id="IPR019734">
    <property type="entry name" value="TPR_rpt"/>
</dbReference>
<dbReference type="PANTHER" id="PTHR47643">
    <property type="entry name" value="TPR DOMAIN PROTEIN (AFU_ORTHOLOGUE AFUA_5G12710)"/>
    <property type="match status" value="1"/>
</dbReference>
<dbReference type="EMBL" id="JBHFFA010000006">
    <property type="protein sequence ID" value="KAL2621670.1"/>
    <property type="molecule type" value="Genomic_DNA"/>
</dbReference>
<dbReference type="InterPro" id="IPR053209">
    <property type="entry name" value="Gramillin-biosynth_MTr"/>
</dbReference>
<gene>
    <name evidence="2" type="ORF">R1flu_001875</name>
</gene>
<dbReference type="SUPFAM" id="SSF48452">
    <property type="entry name" value="TPR-like"/>
    <property type="match status" value="1"/>
</dbReference>
<dbReference type="Pfam" id="PF00856">
    <property type="entry name" value="SET"/>
    <property type="match status" value="1"/>
</dbReference>
<evidence type="ECO:0000313" key="3">
    <source>
        <dbReference type="Proteomes" id="UP001605036"/>
    </source>
</evidence>
<dbReference type="Proteomes" id="UP001605036">
    <property type="component" value="Unassembled WGS sequence"/>
</dbReference>
<evidence type="ECO:0000259" key="1">
    <source>
        <dbReference type="PROSITE" id="PS50280"/>
    </source>
</evidence>
<dbReference type="InterPro" id="IPR001214">
    <property type="entry name" value="SET_dom"/>
</dbReference>
<organism evidence="2 3">
    <name type="scientific">Riccia fluitans</name>
    <dbReference type="NCBI Taxonomy" id="41844"/>
    <lineage>
        <taxon>Eukaryota</taxon>
        <taxon>Viridiplantae</taxon>
        <taxon>Streptophyta</taxon>
        <taxon>Embryophyta</taxon>
        <taxon>Marchantiophyta</taxon>
        <taxon>Marchantiopsida</taxon>
        <taxon>Marchantiidae</taxon>
        <taxon>Marchantiales</taxon>
        <taxon>Ricciaceae</taxon>
        <taxon>Riccia</taxon>
    </lineage>
</organism>
<dbReference type="Gene3D" id="2.170.270.10">
    <property type="entry name" value="SET domain"/>
    <property type="match status" value="1"/>
</dbReference>
<evidence type="ECO:0000313" key="2">
    <source>
        <dbReference type="EMBL" id="KAL2621670.1"/>
    </source>
</evidence>
<dbReference type="AlphaFoldDB" id="A0ABD1Y4P1"/>
<keyword evidence="3" id="KW-1185">Reference proteome</keyword>
<accession>A0ABD1Y4P1</accession>
<dbReference type="PANTHER" id="PTHR47643:SF2">
    <property type="entry name" value="TPR DOMAIN PROTEIN (AFU_ORTHOLOGUE AFUA_5G12710)"/>
    <property type="match status" value="1"/>
</dbReference>
<dbReference type="CDD" id="cd20071">
    <property type="entry name" value="SET_SMYD"/>
    <property type="match status" value="1"/>
</dbReference>
<protein>
    <recommendedName>
        <fullName evidence="1">SET domain-containing protein</fullName>
    </recommendedName>
</protein>
<dbReference type="InterPro" id="IPR046341">
    <property type="entry name" value="SET_dom_sf"/>
</dbReference>
<dbReference type="PROSITE" id="PS50280">
    <property type="entry name" value="SET"/>
    <property type="match status" value="1"/>
</dbReference>
<reference evidence="2 3" key="1">
    <citation type="submission" date="2024-09" db="EMBL/GenBank/DDBJ databases">
        <title>Chromosome-scale assembly of Riccia fluitans.</title>
        <authorList>
            <person name="Paukszto L."/>
            <person name="Sawicki J."/>
            <person name="Karawczyk K."/>
            <person name="Piernik-Szablinska J."/>
            <person name="Szczecinska M."/>
            <person name="Mazdziarz M."/>
        </authorList>
    </citation>
    <scope>NUCLEOTIDE SEQUENCE [LARGE SCALE GENOMIC DNA]</scope>
    <source>
        <strain evidence="2">Rf_01</strain>
        <tissue evidence="2">Aerial parts of the thallus</tissue>
    </source>
</reference>
<sequence length="588" mass="67426">MAFDQLLSEGNEMFDLGRWPEAIDKYGEYIALLANYSGNEDLKFRRVRVHSNRAGVYLKLKNYLAALDDSERALRMDKTHFKSWIRMISAFDGLGLYQEEVRSIKQLPHAITLTDRGKSWAEAALQSAERKDRQTRFGDIEPEMNRKWENQQPGPQLLASAPNLEEYVGPIRIGRTQTMGRGLFATRDIQQGELLLVSNALTSSRSAIKCEVMPVKNWIYKVLQSLEEIVKEAEHNIENFSQFQRLVQLDTLGGPYSEDQLDRDVPPMRYFIPINALPEESWGVTEKDMKHPALKNCFTREFLMGIVKDKQLSRHNATLFTISELYVLPSLMNHSCLPNVSVVALYNQKASKVFRASRFIRDGEELFRAYHNIFCPVDERRILYAENYCQCLRCTRELQLNREVPLLGFMGSECKNVDTMTHHTDLSEWPLENLARLRMSCMTGITAVNSLSSTLPKLENLSWEGQHWLRAALIVRFLRPLLHPSMQKLPSLSEEHNFLPMVIKAVQSMLVVDPASELALSICCKTAMISARISNRGTNPDSEMEQGEQFLLDCATRIIDLLYGSGVSHETAWKILKSYEERLSDFPF</sequence>
<dbReference type="InterPro" id="IPR011990">
    <property type="entry name" value="TPR-like_helical_dom_sf"/>
</dbReference>
<dbReference type="CDD" id="cd08161">
    <property type="entry name" value="SET"/>
    <property type="match status" value="1"/>
</dbReference>
<feature type="domain" description="SET" evidence="1">
    <location>
        <begin position="162"/>
        <end position="371"/>
    </location>
</feature>
<dbReference type="SMART" id="SM00028">
    <property type="entry name" value="TPR"/>
    <property type="match status" value="2"/>
</dbReference>
<proteinExistence type="predicted"/>
<comment type="caution">
    <text evidence="2">The sequence shown here is derived from an EMBL/GenBank/DDBJ whole genome shotgun (WGS) entry which is preliminary data.</text>
</comment>